<evidence type="ECO:0000256" key="2">
    <source>
        <dbReference type="ARBA" id="ARBA00022692"/>
    </source>
</evidence>
<dbReference type="Gene3D" id="3.30.160.60">
    <property type="entry name" value="Classic Zinc Finger"/>
    <property type="match status" value="1"/>
</dbReference>
<keyword evidence="2 7" id="KW-0812">Transmembrane</keyword>
<keyword evidence="5" id="KW-0456">Lyase</keyword>
<dbReference type="PANTHER" id="PTHR30518">
    <property type="entry name" value="ENDOLYTIC MUREIN TRANSGLYCOSYLASE"/>
    <property type="match status" value="1"/>
</dbReference>
<dbReference type="GO" id="GO:0071555">
    <property type="term" value="P:cell wall organization"/>
    <property type="evidence" value="ECO:0007669"/>
    <property type="project" value="UniProtKB-KW"/>
</dbReference>
<evidence type="ECO:0000256" key="5">
    <source>
        <dbReference type="ARBA" id="ARBA00023239"/>
    </source>
</evidence>
<protein>
    <recommendedName>
        <fullName evidence="9">Endolytic murein transglycosylase</fullName>
    </recommendedName>
</protein>
<evidence type="ECO:0000256" key="6">
    <source>
        <dbReference type="ARBA" id="ARBA00023316"/>
    </source>
</evidence>
<dbReference type="GO" id="GO:0016829">
    <property type="term" value="F:lyase activity"/>
    <property type="evidence" value="ECO:0007669"/>
    <property type="project" value="UniProtKB-KW"/>
</dbReference>
<evidence type="ECO:0000256" key="7">
    <source>
        <dbReference type="SAM" id="Phobius"/>
    </source>
</evidence>
<gene>
    <name evidence="8" type="ORF">METZ01_LOCUS22608</name>
</gene>
<dbReference type="Pfam" id="PF02618">
    <property type="entry name" value="YceG"/>
    <property type="match status" value="1"/>
</dbReference>
<organism evidence="8">
    <name type="scientific">marine metagenome</name>
    <dbReference type="NCBI Taxonomy" id="408172"/>
    <lineage>
        <taxon>unclassified sequences</taxon>
        <taxon>metagenomes</taxon>
        <taxon>ecological metagenomes</taxon>
    </lineage>
</organism>
<evidence type="ECO:0000256" key="1">
    <source>
        <dbReference type="ARBA" id="ARBA00022475"/>
    </source>
</evidence>
<reference evidence="8" key="1">
    <citation type="submission" date="2018-05" db="EMBL/GenBank/DDBJ databases">
        <authorList>
            <person name="Lanie J.A."/>
            <person name="Ng W.-L."/>
            <person name="Kazmierczak K.M."/>
            <person name="Andrzejewski T.M."/>
            <person name="Davidsen T.M."/>
            <person name="Wayne K.J."/>
            <person name="Tettelin H."/>
            <person name="Glass J.I."/>
            <person name="Rusch D."/>
            <person name="Podicherti R."/>
            <person name="Tsui H.-C.T."/>
            <person name="Winkler M.E."/>
        </authorList>
    </citation>
    <scope>NUCLEOTIDE SEQUENCE</scope>
</reference>
<proteinExistence type="inferred from homology"/>
<dbReference type="PANTHER" id="PTHR30518:SF2">
    <property type="entry name" value="ENDOLYTIC MUREIN TRANSGLYCOSYLASE"/>
    <property type="match status" value="1"/>
</dbReference>
<dbReference type="InterPro" id="IPR003770">
    <property type="entry name" value="MLTG-like"/>
</dbReference>
<sequence length="351" mass="40097">MVEIFTGRRFWVWLTVFSLIGFCAFSGFRIYSQFTEPYRGYVGEERFVDITPGSDAVTIARQLIAADIVRDRWVFRYAAWKTKSASRLQAGEYKFDSPMTAVQVLEKIMQGRVHLRMITFPEGLTLVQMAEIFGASDFGTREEFYASVQNTELVAHFDKEATDLEGYLFPDTYALPRNATADQLVSAMVASFEQKFDDELRRESQARDFTLREVVTLASIIERETARADERTVVSGVFTNRLELGMLLQSDPTVIYALQLAGLYKNNLTRANLRFDSPYNTYLYAGLPPGPIASPGLGALKAAVQPDDVQYLYFVSRNDGSHVFATSLREHNRNVREYQVRYFQQRRSSEK</sequence>
<dbReference type="CDD" id="cd08010">
    <property type="entry name" value="MltG_like"/>
    <property type="match status" value="1"/>
</dbReference>
<keyword evidence="6" id="KW-0961">Cell wall biogenesis/degradation</keyword>
<keyword evidence="1" id="KW-1003">Cell membrane</keyword>
<keyword evidence="3 7" id="KW-1133">Transmembrane helix</keyword>
<dbReference type="HAMAP" id="MF_02065">
    <property type="entry name" value="MltG"/>
    <property type="match status" value="1"/>
</dbReference>
<feature type="transmembrane region" description="Helical" evidence="7">
    <location>
        <begin position="12"/>
        <end position="31"/>
    </location>
</feature>
<accession>A0A381PSX6</accession>
<dbReference type="Gene3D" id="3.30.1490.480">
    <property type="entry name" value="Endolytic murein transglycosylase"/>
    <property type="match status" value="1"/>
</dbReference>
<evidence type="ECO:0008006" key="9">
    <source>
        <dbReference type="Google" id="ProtNLM"/>
    </source>
</evidence>
<evidence type="ECO:0000313" key="8">
    <source>
        <dbReference type="EMBL" id="SUZ69754.1"/>
    </source>
</evidence>
<dbReference type="AlphaFoldDB" id="A0A381PSX6"/>
<keyword evidence="4 7" id="KW-0472">Membrane</keyword>
<dbReference type="EMBL" id="UINC01001071">
    <property type="protein sequence ID" value="SUZ69754.1"/>
    <property type="molecule type" value="Genomic_DNA"/>
</dbReference>
<evidence type="ECO:0000256" key="4">
    <source>
        <dbReference type="ARBA" id="ARBA00023136"/>
    </source>
</evidence>
<dbReference type="NCBIfam" id="TIGR00247">
    <property type="entry name" value="endolytic transglycosylase MltG"/>
    <property type="match status" value="1"/>
</dbReference>
<name>A0A381PSX6_9ZZZZ</name>
<evidence type="ECO:0000256" key="3">
    <source>
        <dbReference type="ARBA" id="ARBA00022989"/>
    </source>
</evidence>